<dbReference type="EMBL" id="VSSQ01049884">
    <property type="protein sequence ID" value="MPN03962.1"/>
    <property type="molecule type" value="Genomic_DNA"/>
</dbReference>
<dbReference type="SUPFAM" id="SSF46689">
    <property type="entry name" value="Homeodomain-like"/>
    <property type="match status" value="1"/>
</dbReference>
<dbReference type="PROSITE" id="PS01124">
    <property type="entry name" value="HTH_ARAC_FAMILY_2"/>
    <property type="match status" value="1"/>
</dbReference>
<feature type="domain" description="HTH araC/xylS-type" evidence="4">
    <location>
        <begin position="139"/>
        <end position="238"/>
    </location>
</feature>
<organism evidence="5">
    <name type="scientific">bioreactor metagenome</name>
    <dbReference type="NCBI Taxonomy" id="1076179"/>
    <lineage>
        <taxon>unclassified sequences</taxon>
        <taxon>metagenomes</taxon>
        <taxon>ecological metagenomes</taxon>
    </lineage>
</organism>
<dbReference type="SMART" id="SM00342">
    <property type="entry name" value="HTH_ARAC"/>
    <property type="match status" value="1"/>
</dbReference>
<proteinExistence type="predicted"/>
<dbReference type="PANTHER" id="PTHR43280:SF2">
    <property type="entry name" value="HTH-TYPE TRANSCRIPTIONAL REGULATOR EXSA"/>
    <property type="match status" value="1"/>
</dbReference>
<dbReference type="PROSITE" id="PS00041">
    <property type="entry name" value="HTH_ARAC_FAMILY_1"/>
    <property type="match status" value="1"/>
</dbReference>
<evidence type="ECO:0000256" key="1">
    <source>
        <dbReference type="ARBA" id="ARBA00023015"/>
    </source>
</evidence>
<reference evidence="5" key="1">
    <citation type="submission" date="2019-08" db="EMBL/GenBank/DDBJ databases">
        <authorList>
            <person name="Kucharzyk K."/>
            <person name="Murdoch R.W."/>
            <person name="Higgins S."/>
            <person name="Loffler F."/>
        </authorList>
    </citation>
    <scope>NUCLEOTIDE SEQUENCE</scope>
</reference>
<keyword evidence="1" id="KW-0805">Transcription regulation</keyword>
<dbReference type="AlphaFoldDB" id="A0A645ERQ8"/>
<dbReference type="Gene3D" id="1.10.10.60">
    <property type="entry name" value="Homeodomain-like"/>
    <property type="match status" value="2"/>
</dbReference>
<dbReference type="PANTHER" id="PTHR43280">
    <property type="entry name" value="ARAC-FAMILY TRANSCRIPTIONAL REGULATOR"/>
    <property type="match status" value="1"/>
</dbReference>
<keyword evidence="2" id="KW-0238">DNA-binding</keyword>
<protein>
    <submittedName>
        <fullName evidence="5">HTH-type transcriptional activator RhaS</fullName>
    </submittedName>
</protein>
<comment type="caution">
    <text evidence="5">The sequence shown here is derived from an EMBL/GenBank/DDBJ whole genome shotgun (WGS) entry which is preliminary data.</text>
</comment>
<evidence type="ECO:0000256" key="3">
    <source>
        <dbReference type="ARBA" id="ARBA00023163"/>
    </source>
</evidence>
<dbReference type="GO" id="GO:0043565">
    <property type="term" value="F:sequence-specific DNA binding"/>
    <property type="evidence" value="ECO:0007669"/>
    <property type="project" value="InterPro"/>
</dbReference>
<evidence type="ECO:0000313" key="5">
    <source>
        <dbReference type="EMBL" id="MPN03962.1"/>
    </source>
</evidence>
<accession>A0A645ERQ8</accession>
<dbReference type="InterPro" id="IPR018060">
    <property type="entry name" value="HTH_AraC"/>
</dbReference>
<sequence length="241" mass="27946">MAVEQGFFTVERKVIMFEDLRQQKQNNDQEIPTIDHALFIQGLKQANSKLTLQALHNMTQQIQESAEAYHIVQYLCFDILNLLVRTAKNANVDVSQELLKQVCEFTSLPSFEDAMVIVVTNICDQMDDARQKEESQMRTNILDYINNNFTNSQLSLVSIADEFSLTPNFLSRYFKQETGYAYQQYLTMLRMDRIKEMLVTTKLPIKEIILSTGYADIANFMRKFKSLEGLTPGQYREQYSA</sequence>
<keyword evidence="3" id="KW-0804">Transcription</keyword>
<dbReference type="GO" id="GO:0003700">
    <property type="term" value="F:DNA-binding transcription factor activity"/>
    <property type="evidence" value="ECO:0007669"/>
    <property type="project" value="InterPro"/>
</dbReference>
<name>A0A645ERQ8_9ZZZZ</name>
<evidence type="ECO:0000256" key="2">
    <source>
        <dbReference type="ARBA" id="ARBA00023125"/>
    </source>
</evidence>
<dbReference type="InterPro" id="IPR009057">
    <property type="entry name" value="Homeodomain-like_sf"/>
</dbReference>
<evidence type="ECO:0000259" key="4">
    <source>
        <dbReference type="PROSITE" id="PS01124"/>
    </source>
</evidence>
<dbReference type="Pfam" id="PF12833">
    <property type="entry name" value="HTH_18"/>
    <property type="match status" value="1"/>
</dbReference>
<gene>
    <name evidence="5" type="primary">rhaS_121</name>
    <name evidence="5" type="ORF">SDC9_151197</name>
</gene>
<dbReference type="InterPro" id="IPR018062">
    <property type="entry name" value="HTH_AraC-typ_CS"/>
</dbReference>